<keyword evidence="3" id="KW-1185">Reference proteome</keyword>
<evidence type="ECO:0000313" key="3">
    <source>
        <dbReference type="Proteomes" id="UP000623842"/>
    </source>
</evidence>
<dbReference type="RefSeq" id="WP_189771237.1">
    <property type="nucleotide sequence ID" value="NZ_BNCK01000005.1"/>
</dbReference>
<reference evidence="2" key="2">
    <citation type="submission" date="2020-09" db="EMBL/GenBank/DDBJ databases">
        <authorList>
            <person name="Sun Q."/>
            <person name="Kim S."/>
        </authorList>
    </citation>
    <scope>NUCLEOTIDE SEQUENCE</scope>
    <source>
        <strain evidence="2">KCTC 42731</strain>
    </source>
</reference>
<dbReference type="EMBL" id="BNCK01000005">
    <property type="protein sequence ID" value="GHF96346.1"/>
    <property type="molecule type" value="Genomic_DNA"/>
</dbReference>
<keyword evidence="1" id="KW-0732">Signal</keyword>
<feature type="chain" id="PRO_5036711330" description="DUF2884 family protein" evidence="1">
    <location>
        <begin position="28"/>
        <end position="264"/>
    </location>
</feature>
<dbReference type="AlphaFoldDB" id="A0A919BL47"/>
<organism evidence="2 3">
    <name type="scientific">Thalassotalea marina</name>
    <dbReference type="NCBI Taxonomy" id="1673741"/>
    <lineage>
        <taxon>Bacteria</taxon>
        <taxon>Pseudomonadati</taxon>
        <taxon>Pseudomonadota</taxon>
        <taxon>Gammaproteobacteria</taxon>
        <taxon>Alteromonadales</taxon>
        <taxon>Colwelliaceae</taxon>
        <taxon>Thalassotalea</taxon>
    </lineage>
</organism>
<dbReference type="Proteomes" id="UP000623842">
    <property type="component" value="Unassembled WGS sequence"/>
</dbReference>
<dbReference type="InterPro" id="IPR021307">
    <property type="entry name" value="DUF2884"/>
</dbReference>
<proteinExistence type="predicted"/>
<gene>
    <name evidence="2" type="ORF">GCM10017161_25880</name>
</gene>
<dbReference type="Pfam" id="PF11101">
    <property type="entry name" value="DUF2884"/>
    <property type="match status" value="1"/>
</dbReference>
<reference evidence="2" key="1">
    <citation type="journal article" date="2014" name="Int. J. Syst. Evol. Microbiol.">
        <title>Complete genome sequence of Corynebacterium casei LMG S-19264T (=DSM 44701T), isolated from a smear-ripened cheese.</title>
        <authorList>
            <consortium name="US DOE Joint Genome Institute (JGI-PGF)"/>
            <person name="Walter F."/>
            <person name="Albersmeier A."/>
            <person name="Kalinowski J."/>
            <person name="Ruckert C."/>
        </authorList>
    </citation>
    <scope>NUCLEOTIDE SEQUENCE</scope>
    <source>
        <strain evidence="2">KCTC 42731</strain>
    </source>
</reference>
<name>A0A919BL47_9GAMM</name>
<evidence type="ECO:0000256" key="1">
    <source>
        <dbReference type="SAM" id="SignalP"/>
    </source>
</evidence>
<sequence>MKQLNFNQAILACAVSAIALSSTQASANAHCDINFRHGVIIDPLHIRILEQGITFVQINHDRQLFVQGREVYLSDQQTHLVKQYATGIREQVPEIVSIAIESVDVGLNAVNKVVASVTGENSSSHQRLQKKFDELQWRLKKRFKHSDDSFYIAPQDFDELEEVFAGAFEQEIEALVTESIGTMLGAVGQAIEDTRENNERREESFEQRMESMGDVLELEISSDVNIVEQKTIEICEKLIALDSIETALNENIDQLSSFNLIQAH</sequence>
<comment type="caution">
    <text evidence="2">The sequence shown here is derived from an EMBL/GenBank/DDBJ whole genome shotgun (WGS) entry which is preliminary data.</text>
</comment>
<accession>A0A919BL47</accession>
<feature type="signal peptide" evidence="1">
    <location>
        <begin position="1"/>
        <end position="27"/>
    </location>
</feature>
<evidence type="ECO:0000313" key="2">
    <source>
        <dbReference type="EMBL" id="GHF96346.1"/>
    </source>
</evidence>
<evidence type="ECO:0008006" key="4">
    <source>
        <dbReference type="Google" id="ProtNLM"/>
    </source>
</evidence>
<protein>
    <recommendedName>
        <fullName evidence="4">DUF2884 family protein</fullName>
    </recommendedName>
</protein>